<evidence type="ECO:0000313" key="2">
    <source>
        <dbReference type="Proteomes" id="UP000768567"/>
    </source>
</evidence>
<keyword evidence="2" id="KW-1185">Reference proteome</keyword>
<gene>
    <name evidence="1" type="ORF">INF35_02775</name>
</gene>
<comment type="caution">
    <text evidence="1">The sequence shown here is derived from an EMBL/GenBank/DDBJ whole genome shotgun (WGS) entry which is preliminary data.</text>
</comment>
<name>A0ABR9R1M6_9FIRM</name>
<dbReference type="EMBL" id="JADCKC010000001">
    <property type="protein sequence ID" value="MBE5036715.1"/>
    <property type="molecule type" value="Genomic_DNA"/>
</dbReference>
<protein>
    <submittedName>
        <fullName evidence="1">DUF4363 family protein</fullName>
    </submittedName>
</protein>
<reference evidence="1 2" key="1">
    <citation type="submission" date="2020-10" db="EMBL/GenBank/DDBJ databases">
        <title>ChiBAC.</title>
        <authorList>
            <person name="Zenner C."/>
            <person name="Hitch T.C.A."/>
            <person name="Clavel T."/>
        </authorList>
    </citation>
    <scope>NUCLEOTIDE SEQUENCE [LARGE SCALE GENOMIC DNA]</scope>
    <source>
        <strain evidence="1 2">DSM 109015</strain>
    </source>
</reference>
<organism evidence="1 2">
    <name type="scientific">Gemmiger gallinarum</name>
    <dbReference type="NCBI Taxonomy" id="2779354"/>
    <lineage>
        <taxon>Bacteria</taxon>
        <taxon>Bacillati</taxon>
        <taxon>Bacillota</taxon>
        <taxon>Clostridia</taxon>
        <taxon>Eubacteriales</taxon>
        <taxon>Gemmiger</taxon>
    </lineage>
</organism>
<accession>A0ABR9R1M6</accession>
<dbReference type="Proteomes" id="UP000768567">
    <property type="component" value="Unassembled WGS sequence"/>
</dbReference>
<dbReference type="RefSeq" id="WP_193500005.1">
    <property type="nucleotide sequence ID" value="NZ_JADCKC010000001.1"/>
</dbReference>
<proteinExistence type="predicted"/>
<sequence>MKRNLYAVLLLSVLLAVVYGSGRAVSGCIGQTEQELYVAYRLAMDGQYPDAAEAYRTTAENNRRRSLVLCLFVRRSLLDKINETLATLEHYALPDNPADLAVETARAFAQLEQLEESFIAVF</sequence>
<evidence type="ECO:0000313" key="1">
    <source>
        <dbReference type="EMBL" id="MBE5036715.1"/>
    </source>
</evidence>